<evidence type="ECO:0008006" key="4">
    <source>
        <dbReference type="Google" id="ProtNLM"/>
    </source>
</evidence>
<dbReference type="HOGENOM" id="CLU_043824_0_0_1"/>
<dbReference type="InParanoid" id="A3GFK6"/>
<dbReference type="OMA" id="NGFVGVP"/>
<name>A3GFK6_PICST</name>
<comment type="caution">
    <text evidence="2">The sequence shown here is derived from an EMBL/GenBank/DDBJ whole genome shotgun (WGS) entry which is preliminary data.</text>
</comment>
<feature type="compositionally biased region" description="Polar residues" evidence="1">
    <location>
        <begin position="14"/>
        <end position="38"/>
    </location>
</feature>
<dbReference type="eggNOG" id="ENOG502S2VJ">
    <property type="taxonomic scope" value="Eukaryota"/>
</dbReference>
<keyword evidence="3" id="KW-1185">Reference proteome</keyword>
<dbReference type="Pfam" id="PF08202">
    <property type="entry name" value="MIS13"/>
    <property type="match status" value="1"/>
</dbReference>
<dbReference type="InterPro" id="IPR013218">
    <property type="entry name" value="Dsn1/Mis13"/>
</dbReference>
<feature type="compositionally biased region" description="Basic residues" evidence="1">
    <location>
        <begin position="1"/>
        <end position="10"/>
    </location>
</feature>
<feature type="compositionally biased region" description="Basic residues" evidence="1">
    <location>
        <begin position="235"/>
        <end position="252"/>
    </location>
</feature>
<evidence type="ECO:0000256" key="1">
    <source>
        <dbReference type="SAM" id="MobiDB-lite"/>
    </source>
</evidence>
<feature type="compositionally biased region" description="Low complexity" evidence="1">
    <location>
        <begin position="89"/>
        <end position="107"/>
    </location>
</feature>
<evidence type="ECO:0000313" key="3">
    <source>
        <dbReference type="Proteomes" id="UP000002258"/>
    </source>
</evidence>
<dbReference type="GO" id="GO:0007059">
    <property type="term" value="P:chromosome segregation"/>
    <property type="evidence" value="ECO:0007669"/>
    <property type="project" value="InterPro"/>
</dbReference>
<feature type="region of interest" description="Disordered" evidence="1">
    <location>
        <begin position="224"/>
        <end position="252"/>
    </location>
</feature>
<evidence type="ECO:0000313" key="2">
    <source>
        <dbReference type="EMBL" id="EAZ63365.2"/>
    </source>
</evidence>
<dbReference type="PANTHER" id="PTHR14778">
    <property type="entry name" value="KINETOCHORE-ASSOCIATED PROTEIN DSN1 HOMOLOG"/>
    <property type="match status" value="1"/>
</dbReference>
<feature type="region of interest" description="Disordered" evidence="1">
    <location>
        <begin position="1"/>
        <end position="143"/>
    </location>
</feature>
<dbReference type="OrthoDB" id="3364649at2759"/>
<proteinExistence type="predicted"/>
<organism evidence="2 3">
    <name type="scientific">Scheffersomyces stipitis (strain ATCC 58785 / CBS 6054 / NBRC 10063 / NRRL Y-11545)</name>
    <name type="common">Yeast</name>
    <name type="synonym">Pichia stipitis</name>
    <dbReference type="NCBI Taxonomy" id="322104"/>
    <lineage>
        <taxon>Eukaryota</taxon>
        <taxon>Fungi</taxon>
        <taxon>Dikarya</taxon>
        <taxon>Ascomycota</taxon>
        <taxon>Saccharomycotina</taxon>
        <taxon>Pichiomycetes</taxon>
        <taxon>Debaryomycetaceae</taxon>
        <taxon>Scheffersomyces</taxon>
    </lineage>
</organism>
<dbReference type="KEGG" id="pic:PICST_28281"/>
<dbReference type="EMBL" id="AAVQ01000001">
    <property type="protein sequence ID" value="EAZ63365.2"/>
    <property type="molecule type" value="Genomic_DNA"/>
</dbReference>
<sequence>MPPAKKKQPKPKGSSKTNSRQPKPRYSSSQPDPVSSDGSFEESRGRPISASQPSSQTLLGRKNRLNDLLSSHIPAVPKSATRTKRPNRTNNSAVKTNNTTKKALAKNGKFEKDEDFRFKRSNSGEDENDHSWDKKKKRQTSTPLVRLREELNIMSREIDNDDDLDLLDLSGLKKSSKKEKSVQASKPVRKFNFNDTSLGLSSPIQSIDREGYSSDEYVEQVSHHKINLTEEPQKTKKKANRQQSKRRSSYYNRGKRVSSIGNGFVGEPHQDVDASDYYKLLDTSLPEPDRMRQLLIWCCKKKLDQEENLLKDKNPSTEDLTVLNIAKVIKEEILRDLMEKQISTSWYSNVPDEDEDTIGKEISVPNPLNESNKQNIDVYSKKLKALVKEKQIWHKSYENAISPIAKLDVGSVEEAKQEELQQYIKSKSESELQHVDYSTVIDNQLINKITANYDQLNSEVKDKVENSIDKVYHTVYQMEKSTELVETIHHRNLAPKVDSLLGDYTTKAKVENYRNLKQKEAQKSNWPVPSRIPGTLELLRSIARLETSRSHSR</sequence>
<gene>
    <name evidence="2" type="ORF">PICST_28281</name>
</gene>
<dbReference type="AlphaFoldDB" id="A3GFK6"/>
<protein>
    <recommendedName>
        <fullName evidence="4">Kinetochore protein mis13</fullName>
    </recommendedName>
</protein>
<dbReference type="GO" id="GO:0051301">
    <property type="term" value="P:cell division"/>
    <property type="evidence" value="ECO:0007669"/>
    <property type="project" value="InterPro"/>
</dbReference>
<feature type="compositionally biased region" description="Polar residues" evidence="1">
    <location>
        <begin position="49"/>
        <end position="58"/>
    </location>
</feature>
<accession>A3GFK6</accession>
<dbReference type="PANTHER" id="PTHR14778:SF2">
    <property type="entry name" value="KINETOCHORE-ASSOCIATED PROTEIN DSN1 HOMOLOG"/>
    <property type="match status" value="1"/>
</dbReference>
<dbReference type="Proteomes" id="UP000002258">
    <property type="component" value="Chromosome 1"/>
</dbReference>
<reference evidence="2 3" key="1">
    <citation type="journal article" date="2007" name="Nat. Biotechnol.">
        <title>Genome sequence of the lignocellulose-bioconverting and xylose-fermenting yeast Pichia stipitis.</title>
        <authorList>
            <person name="Jeffries T.W."/>
            <person name="Grigoriev I.V."/>
            <person name="Grimwood J."/>
            <person name="Laplaza J.M."/>
            <person name="Aerts A."/>
            <person name="Salamov A."/>
            <person name="Schmutz J."/>
            <person name="Lindquist E."/>
            <person name="Dehal P."/>
            <person name="Shapiro H."/>
            <person name="Jin Y.S."/>
            <person name="Passoth V."/>
            <person name="Richardson P.M."/>
        </authorList>
    </citation>
    <scope>NUCLEOTIDE SEQUENCE [LARGE SCALE GENOMIC DNA]</scope>
    <source>
        <strain evidence="3">ATCC 58785 / CBS 6054 / NBRC 10063 / NRRL Y-11545</strain>
    </source>
</reference>
<dbReference type="GO" id="GO:0000444">
    <property type="term" value="C:MIS12/MIND type complex"/>
    <property type="evidence" value="ECO:0007669"/>
    <property type="project" value="InterPro"/>
</dbReference>
<dbReference type="RefSeq" id="XP_001387388.2">
    <property type="nucleotide sequence ID" value="XM_001387351.1"/>
</dbReference>
<feature type="compositionally biased region" description="Basic and acidic residues" evidence="1">
    <location>
        <begin position="108"/>
        <end position="118"/>
    </location>
</feature>
<dbReference type="GeneID" id="4851055"/>
<dbReference type="STRING" id="322104.A3GFK6"/>